<reference evidence="1" key="1">
    <citation type="submission" date="2021-01" db="EMBL/GenBank/DDBJ databases">
        <authorList>
            <person name="Corre E."/>
            <person name="Pelletier E."/>
            <person name="Niang G."/>
            <person name="Scheremetjew M."/>
            <person name="Finn R."/>
            <person name="Kale V."/>
            <person name="Holt S."/>
            <person name="Cochrane G."/>
            <person name="Meng A."/>
            <person name="Brown T."/>
            <person name="Cohen L."/>
        </authorList>
    </citation>
    <scope>NUCLEOTIDE SEQUENCE</scope>
</reference>
<dbReference type="EMBL" id="HBFQ01002556">
    <property type="protein sequence ID" value="CAD8827372.1"/>
    <property type="molecule type" value="Transcribed_RNA"/>
</dbReference>
<sequence>MFTFGTFSEKETMVVHTSSARDEPAGSVGAAVEVPTDCTALAEALDLKPEFQLVTHAGAEEYVVHIQKTCVNQELGIGVRLFNKGFVEVLYVKSGLIDEWNRRHPDVMVTSGDELLSVNEVRQDVALELRNVVAAEQELFLRFRRRS</sequence>
<name>A0A7S0ZP56_NOCSC</name>
<protein>
    <recommendedName>
        <fullName evidence="2">PDZ domain-containing protein</fullName>
    </recommendedName>
</protein>
<evidence type="ECO:0000313" key="1">
    <source>
        <dbReference type="EMBL" id="CAD8827372.1"/>
    </source>
</evidence>
<accession>A0A7S0ZP56</accession>
<dbReference type="AlphaFoldDB" id="A0A7S0ZP56"/>
<evidence type="ECO:0008006" key="2">
    <source>
        <dbReference type="Google" id="ProtNLM"/>
    </source>
</evidence>
<organism evidence="1">
    <name type="scientific">Noctiluca scintillans</name>
    <name type="common">Sea sparkle</name>
    <name type="synonym">Red tide dinoflagellate</name>
    <dbReference type="NCBI Taxonomy" id="2966"/>
    <lineage>
        <taxon>Eukaryota</taxon>
        <taxon>Sar</taxon>
        <taxon>Alveolata</taxon>
        <taxon>Dinophyceae</taxon>
        <taxon>Noctilucales</taxon>
        <taxon>Noctilucaceae</taxon>
        <taxon>Noctiluca</taxon>
    </lineage>
</organism>
<gene>
    <name evidence="1" type="ORF">NSCI0253_LOCUS1718</name>
</gene>
<proteinExistence type="predicted"/>